<evidence type="ECO:0000313" key="6">
    <source>
        <dbReference type="Proteomes" id="UP000027238"/>
    </source>
</evidence>
<dbReference type="InterPro" id="IPR051477">
    <property type="entry name" value="Expansin_CellWall"/>
</dbReference>
<sequence length="577" mass="64393">MADEEQAVQRPAQIYQTPDWETPTANKRRSLFDRFVPASATPNHHNASDEGYAKENNTSTDSHHAWSAAPAPAAAAAAPRTHTSLHARFDALLPPYKTYAGLSRKRFLLFVILPLAVLLFVLPLALGLGLSKRAGGKQNLPLPTNRDVHTGDLTYYDVGLGACGQTNGNDDMIVSVSHYLWDDVQSGGNPNHNPLCGKKIRVRRDDGEGSVDVTVVDRCTGCEPTDLDLSPAGFERLADKGEGRVKGTWSCIRRLRLRVQALSRAVTTIQPPPFEVQLRRQPSCLGGSPAPEEDVREGRPPLMTEPVKWAPPRRRRRLADERRRRRARRGPVDRLGPHEGRRRPQHVGRRPHAAQPREPLAHQRPDERQVRHVDGDARLADVPQHVHGAVWVAQVEDLGEQRRDDDAEAQAEDEDEHHLLLPGDAHPEHERQRHEQHEHVGRDVEAALHDGVPLERGALRIRRRRHRPVPRERPAGGEHCDLGRRPAGGDVDGEPADKVLYHKAEGEPGVEDQHARLEDVDDVQHHLLRHEDHLGPGHAGRDVVRGECGHLLGREEVRAAIVDDHVEGHEEEGVEEL</sequence>
<feature type="region of interest" description="Disordered" evidence="2">
    <location>
        <begin position="469"/>
        <end position="495"/>
    </location>
</feature>
<feature type="compositionally biased region" description="Basic and acidic residues" evidence="2">
    <location>
        <begin position="359"/>
        <end position="369"/>
    </location>
</feature>
<dbReference type="eggNOG" id="ENOG502S6X4">
    <property type="taxonomic scope" value="Eukaryota"/>
</dbReference>
<dbReference type="EMBL" id="JMSE01000791">
    <property type="protein sequence ID" value="KDN67561.1"/>
    <property type="molecule type" value="Genomic_DNA"/>
</dbReference>
<evidence type="ECO:0000256" key="1">
    <source>
        <dbReference type="ARBA" id="ARBA00022729"/>
    </source>
</evidence>
<dbReference type="PANTHER" id="PTHR31836:SF28">
    <property type="entry name" value="SRCR DOMAIN-CONTAINING PROTEIN-RELATED"/>
    <property type="match status" value="1"/>
</dbReference>
<evidence type="ECO:0000259" key="4">
    <source>
        <dbReference type="Pfam" id="PF00967"/>
    </source>
</evidence>
<dbReference type="SUPFAM" id="SSF50685">
    <property type="entry name" value="Barwin-like endoglucanases"/>
    <property type="match status" value="1"/>
</dbReference>
<feature type="region of interest" description="Disordered" evidence="2">
    <location>
        <begin position="421"/>
        <end position="448"/>
    </location>
</feature>
<keyword evidence="1" id="KW-0732">Signal</keyword>
<dbReference type="InterPro" id="IPR001153">
    <property type="entry name" value="Barwin_dom"/>
</dbReference>
<dbReference type="CDD" id="cd22191">
    <property type="entry name" value="DPBB_RlpA_EXP_N-like"/>
    <property type="match status" value="1"/>
</dbReference>
<dbReference type="HOGENOM" id="CLU_472516_0_0_1"/>
<feature type="region of interest" description="Disordered" evidence="2">
    <location>
        <begin position="38"/>
        <end position="79"/>
    </location>
</feature>
<keyword evidence="3" id="KW-0812">Transmembrane</keyword>
<dbReference type="Proteomes" id="UP000027238">
    <property type="component" value="Unassembled WGS sequence"/>
</dbReference>
<organism evidence="5 6">
    <name type="scientific">Colletotrichum sublineola</name>
    <name type="common">Sorghum anthracnose fungus</name>
    <dbReference type="NCBI Taxonomy" id="1173701"/>
    <lineage>
        <taxon>Eukaryota</taxon>
        <taxon>Fungi</taxon>
        <taxon>Dikarya</taxon>
        <taxon>Ascomycota</taxon>
        <taxon>Pezizomycotina</taxon>
        <taxon>Sordariomycetes</taxon>
        <taxon>Hypocreomycetidae</taxon>
        <taxon>Glomerellales</taxon>
        <taxon>Glomerellaceae</taxon>
        <taxon>Colletotrichum</taxon>
        <taxon>Colletotrichum graminicola species complex</taxon>
    </lineage>
</organism>
<evidence type="ECO:0000256" key="3">
    <source>
        <dbReference type="SAM" id="Phobius"/>
    </source>
</evidence>
<accession>A0A066XP94</accession>
<feature type="transmembrane region" description="Helical" evidence="3">
    <location>
        <begin position="107"/>
        <end position="130"/>
    </location>
</feature>
<name>A0A066XP94_COLSU</name>
<comment type="caution">
    <text evidence="5">The sequence shown here is derived from an EMBL/GenBank/DDBJ whole genome shotgun (WGS) entry which is preliminary data.</text>
</comment>
<keyword evidence="3" id="KW-0472">Membrane</keyword>
<dbReference type="OrthoDB" id="623670at2759"/>
<dbReference type="Gene3D" id="2.40.40.10">
    <property type="entry name" value="RlpA-like domain"/>
    <property type="match status" value="1"/>
</dbReference>
<feature type="compositionally biased region" description="Low complexity" evidence="2">
    <location>
        <begin position="68"/>
        <end position="79"/>
    </location>
</feature>
<feature type="region of interest" description="Disordered" evidence="2">
    <location>
        <begin position="1"/>
        <end position="25"/>
    </location>
</feature>
<keyword evidence="6" id="KW-1185">Reference proteome</keyword>
<feature type="domain" description="Barwin" evidence="4">
    <location>
        <begin position="162"/>
        <end position="248"/>
    </location>
</feature>
<proteinExistence type="predicted"/>
<feature type="compositionally biased region" description="Basic and acidic residues" evidence="2">
    <location>
        <begin position="425"/>
        <end position="448"/>
    </location>
</feature>
<dbReference type="Pfam" id="PF00967">
    <property type="entry name" value="Barwin"/>
    <property type="match status" value="1"/>
</dbReference>
<feature type="compositionally biased region" description="Basic and acidic residues" evidence="2">
    <location>
        <begin position="469"/>
        <end position="484"/>
    </location>
</feature>
<keyword evidence="3" id="KW-1133">Transmembrane helix</keyword>
<feature type="compositionally biased region" description="Basic and acidic residues" evidence="2">
    <location>
        <begin position="330"/>
        <end position="339"/>
    </location>
</feature>
<evidence type="ECO:0000313" key="5">
    <source>
        <dbReference type="EMBL" id="KDN67561.1"/>
    </source>
</evidence>
<dbReference type="STRING" id="1173701.A0A066XP94"/>
<gene>
    <name evidence="5" type="ORF">CSUB01_03615</name>
</gene>
<dbReference type="AlphaFoldDB" id="A0A066XP94"/>
<feature type="compositionally biased region" description="Basic residues" evidence="2">
    <location>
        <begin position="311"/>
        <end position="329"/>
    </location>
</feature>
<feature type="compositionally biased region" description="Basic residues" evidence="2">
    <location>
        <begin position="340"/>
        <end position="352"/>
    </location>
</feature>
<dbReference type="PANTHER" id="PTHR31836">
    <property type="match status" value="1"/>
</dbReference>
<dbReference type="InterPro" id="IPR036908">
    <property type="entry name" value="RlpA-like_sf"/>
</dbReference>
<dbReference type="GO" id="GO:0050832">
    <property type="term" value="P:defense response to fungus"/>
    <property type="evidence" value="ECO:0007669"/>
    <property type="project" value="InterPro"/>
</dbReference>
<evidence type="ECO:0000256" key="2">
    <source>
        <dbReference type="SAM" id="MobiDB-lite"/>
    </source>
</evidence>
<dbReference type="GO" id="GO:0042742">
    <property type="term" value="P:defense response to bacterium"/>
    <property type="evidence" value="ECO:0007669"/>
    <property type="project" value="InterPro"/>
</dbReference>
<reference evidence="6" key="1">
    <citation type="journal article" date="2014" name="Genome Announc.">
        <title>Draft genome sequence of Colletotrichum sublineola, a destructive pathogen of cultivated sorghum.</title>
        <authorList>
            <person name="Baroncelli R."/>
            <person name="Sanz-Martin J.M."/>
            <person name="Rech G.E."/>
            <person name="Sukno S.A."/>
            <person name="Thon M.R."/>
        </authorList>
    </citation>
    <scope>NUCLEOTIDE SEQUENCE [LARGE SCALE GENOMIC DNA]</scope>
    <source>
        <strain evidence="6">TX430BB</strain>
    </source>
</reference>
<protein>
    <recommendedName>
        <fullName evidence="4">Barwin domain-containing protein</fullName>
    </recommendedName>
</protein>
<feature type="region of interest" description="Disordered" evidence="2">
    <location>
        <begin position="273"/>
        <end position="369"/>
    </location>
</feature>